<keyword evidence="2" id="KW-1185">Reference proteome</keyword>
<evidence type="ECO:0000313" key="1">
    <source>
        <dbReference type="EMBL" id="KAF0704275.1"/>
    </source>
</evidence>
<dbReference type="OrthoDB" id="6614707at2759"/>
<accession>A0A6G0VPF9</accession>
<feature type="non-terminal residue" evidence="1">
    <location>
        <position position="1"/>
    </location>
</feature>
<proteinExistence type="predicted"/>
<gene>
    <name evidence="1" type="ORF">FWK35_00031990</name>
</gene>
<comment type="caution">
    <text evidence="1">The sequence shown here is derived from an EMBL/GenBank/DDBJ whole genome shotgun (WGS) entry which is preliminary data.</text>
</comment>
<protein>
    <submittedName>
        <fullName evidence="1">Uncharacterized protein</fullName>
    </submittedName>
</protein>
<evidence type="ECO:0000313" key="2">
    <source>
        <dbReference type="Proteomes" id="UP000478052"/>
    </source>
</evidence>
<feature type="non-terminal residue" evidence="1">
    <location>
        <position position="192"/>
    </location>
</feature>
<organism evidence="1 2">
    <name type="scientific">Aphis craccivora</name>
    <name type="common">Cowpea aphid</name>
    <dbReference type="NCBI Taxonomy" id="307492"/>
    <lineage>
        <taxon>Eukaryota</taxon>
        <taxon>Metazoa</taxon>
        <taxon>Ecdysozoa</taxon>
        <taxon>Arthropoda</taxon>
        <taxon>Hexapoda</taxon>
        <taxon>Insecta</taxon>
        <taxon>Pterygota</taxon>
        <taxon>Neoptera</taxon>
        <taxon>Paraneoptera</taxon>
        <taxon>Hemiptera</taxon>
        <taxon>Sternorrhyncha</taxon>
        <taxon>Aphidomorpha</taxon>
        <taxon>Aphidoidea</taxon>
        <taxon>Aphididae</taxon>
        <taxon>Aphidini</taxon>
        <taxon>Aphis</taxon>
        <taxon>Aphis</taxon>
    </lineage>
</organism>
<dbReference type="EMBL" id="VUJU01013602">
    <property type="protein sequence ID" value="KAF0704275.1"/>
    <property type="molecule type" value="Genomic_DNA"/>
</dbReference>
<dbReference type="Proteomes" id="UP000478052">
    <property type="component" value="Unassembled WGS sequence"/>
</dbReference>
<name>A0A6G0VPF9_APHCR</name>
<reference evidence="1 2" key="1">
    <citation type="submission" date="2019-08" db="EMBL/GenBank/DDBJ databases">
        <title>Whole genome of Aphis craccivora.</title>
        <authorList>
            <person name="Voronova N.V."/>
            <person name="Shulinski R.S."/>
            <person name="Bandarenka Y.V."/>
            <person name="Zhorov D.G."/>
            <person name="Warner D."/>
        </authorList>
    </citation>
    <scope>NUCLEOTIDE SEQUENCE [LARGE SCALE GENOMIC DNA]</scope>
    <source>
        <strain evidence="1">180601</strain>
        <tissue evidence="1">Whole Body</tissue>
    </source>
</reference>
<sequence>NVTSLRDTYNRDLIKVIREKGSIQSITSIASKKLLLNFLINKYNGFNWSDNYIEMLKKEITKFCLTSAFTMPVNNKTNSKPSGRPLIDNFILGSERTQRRKIQSLLSSLCITSPEVLSATKNLKKIKSAYKDVNKNCPIPYTPDEALAFMIDNKLTKQQYTNIRLGSKKRNCDIYPSYENIILEKKIVILET</sequence>
<dbReference type="AlphaFoldDB" id="A0A6G0VPF9"/>